<organism evidence="2 3">
    <name type="scientific">Methylobacterium aerolatum</name>
    <dbReference type="NCBI Taxonomy" id="418708"/>
    <lineage>
        <taxon>Bacteria</taxon>
        <taxon>Pseudomonadati</taxon>
        <taxon>Pseudomonadota</taxon>
        <taxon>Alphaproteobacteria</taxon>
        <taxon>Hyphomicrobiales</taxon>
        <taxon>Methylobacteriaceae</taxon>
        <taxon>Methylobacterium</taxon>
    </lineage>
</organism>
<dbReference type="RefSeq" id="WP_238203982.1">
    <property type="nucleotide sequence ID" value="NZ_BPQE01000016.1"/>
</dbReference>
<sequence>MPLFFFDTDDGRLPLRDEEGCELPDLQASRRIALEALTEMAADPLPEAEGRRCTVAVRDSAGRTIYRARVELTGEWLT</sequence>
<feature type="domain" description="DUF6894" evidence="1">
    <location>
        <begin position="3"/>
        <end position="70"/>
    </location>
</feature>
<evidence type="ECO:0000259" key="1">
    <source>
        <dbReference type="Pfam" id="PF21834"/>
    </source>
</evidence>
<reference evidence="2 3" key="1">
    <citation type="submission" date="2023-07" db="EMBL/GenBank/DDBJ databases">
        <title>Genomic Encyclopedia of Type Strains, Phase IV (KMG-IV): sequencing the most valuable type-strain genomes for metagenomic binning, comparative biology and taxonomic classification.</title>
        <authorList>
            <person name="Goeker M."/>
        </authorList>
    </citation>
    <scope>NUCLEOTIDE SEQUENCE [LARGE SCALE GENOMIC DNA]</scope>
    <source>
        <strain evidence="2 3">DSM 19013</strain>
    </source>
</reference>
<proteinExistence type="predicted"/>
<comment type="caution">
    <text evidence="2">The sequence shown here is derived from an EMBL/GenBank/DDBJ whole genome shotgun (WGS) entry which is preliminary data.</text>
</comment>
<name>A0ABU0I6J0_9HYPH</name>
<dbReference type="Pfam" id="PF21834">
    <property type="entry name" value="DUF6894"/>
    <property type="match status" value="1"/>
</dbReference>
<evidence type="ECO:0000313" key="2">
    <source>
        <dbReference type="EMBL" id="MDQ0449264.1"/>
    </source>
</evidence>
<dbReference type="EMBL" id="JAUSVP010000013">
    <property type="protein sequence ID" value="MDQ0449264.1"/>
    <property type="molecule type" value="Genomic_DNA"/>
</dbReference>
<protein>
    <recommendedName>
        <fullName evidence="1">DUF6894 domain-containing protein</fullName>
    </recommendedName>
</protein>
<accession>A0ABU0I6J0</accession>
<dbReference type="Proteomes" id="UP001231124">
    <property type="component" value="Unassembled WGS sequence"/>
</dbReference>
<keyword evidence="3" id="KW-1185">Reference proteome</keyword>
<dbReference type="InterPro" id="IPR054189">
    <property type="entry name" value="DUF6894"/>
</dbReference>
<gene>
    <name evidence="2" type="ORF">QO012_003781</name>
</gene>
<evidence type="ECO:0000313" key="3">
    <source>
        <dbReference type="Proteomes" id="UP001231124"/>
    </source>
</evidence>